<evidence type="ECO:0000256" key="2">
    <source>
        <dbReference type="ARBA" id="ARBA00007363"/>
    </source>
</evidence>
<evidence type="ECO:0000256" key="5">
    <source>
        <dbReference type="ARBA" id="ARBA00023136"/>
    </source>
</evidence>
<protein>
    <submittedName>
        <fullName evidence="9">Essential MCU regulator, mitochondrial</fullName>
    </submittedName>
</protein>
<evidence type="ECO:0000256" key="7">
    <source>
        <dbReference type="SAM" id="Phobius"/>
    </source>
</evidence>
<dbReference type="GO" id="GO:0016020">
    <property type="term" value="C:membrane"/>
    <property type="evidence" value="ECO:0007669"/>
    <property type="project" value="UniProtKB-SubCell"/>
</dbReference>
<comment type="similarity">
    <text evidence="2">Belongs to the UPF0389 family.</text>
</comment>
<feature type="region of interest" description="Disordered" evidence="6">
    <location>
        <begin position="56"/>
        <end position="75"/>
    </location>
</feature>
<keyword evidence="5 7" id="KW-0472">Membrane</keyword>
<evidence type="ECO:0000256" key="6">
    <source>
        <dbReference type="SAM" id="MobiDB-lite"/>
    </source>
</evidence>
<keyword evidence="4 7" id="KW-1133">Transmembrane helix</keyword>
<evidence type="ECO:0000313" key="8">
    <source>
        <dbReference type="Proteomes" id="UP000035680"/>
    </source>
</evidence>
<dbReference type="WBParaSite" id="SVE_0755100.1">
    <property type="protein sequence ID" value="SVE_0755100.1"/>
    <property type="gene ID" value="SVE_0755100"/>
</dbReference>
<dbReference type="PANTHER" id="PTHR13674:SF5">
    <property type="entry name" value="UPF0389 PROTEIN CG9231"/>
    <property type="match status" value="1"/>
</dbReference>
<dbReference type="Proteomes" id="UP000035680">
    <property type="component" value="Unassembled WGS sequence"/>
</dbReference>
<dbReference type="Pfam" id="PF06388">
    <property type="entry name" value="DUF1075"/>
    <property type="match status" value="1"/>
</dbReference>
<comment type="subcellular location">
    <subcellularLocation>
        <location evidence="1">Membrane</location>
        <topology evidence="1">Single-pass membrane protein</topology>
    </subcellularLocation>
</comment>
<evidence type="ECO:0000256" key="3">
    <source>
        <dbReference type="ARBA" id="ARBA00022692"/>
    </source>
</evidence>
<keyword evidence="3 7" id="KW-0812">Transmembrane</keyword>
<reference evidence="8" key="1">
    <citation type="submission" date="2014-07" db="EMBL/GenBank/DDBJ databases">
        <authorList>
            <person name="Martin A.A"/>
            <person name="De Silva N."/>
        </authorList>
    </citation>
    <scope>NUCLEOTIDE SEQUENCE</scope>
</reference>
<dbReference type="AlphaFoldDB" id="A0A0K0FFA9"/>
<evidence type="ECO:0000256" key="1">
    <source>
        <dbReference type="ARBA" id="ARBA00004167"/>
    </source>
</evidence>
<reference evidence="9" key="2">
    <citation type="submission" date="2015-08" db="UniProtKB">
        <authorList>
            <consortium name="WormBaseParasite"/>
        </authorList>
    </citation>
    <scope>IDENTIFICATION</scope>
</reference>
<dbReference type="InterPro" id="IPR009432">
    <property type="entry name" value="DUF1075"/>
</dbReference>
<feature type="compositionally biased region" description="Basic and acidic residues" evidence="6">
    <location>
        <begin position="56"/>
        <end position="72"/>
    </location>
</feature>
<dbReference type="PANTHER" id="PTHR13674">
    <property type="entry name" value="GROWTH AND TRANSFORMATION-DEPENDENT PROTEIN"/>
    <property type="match status" value="1"/>
</dbReference>
<organism evidence="8 9">
    <name type="scientific">Strongyloides venezuelensis</name>
    <name type="common">Threadworm</name>
    <dbReference type="NCBI Taxonomy" id="75913"/>
    <lineage>
        <taxon>Eukaryota</taxon>
        <taxon>Metazoa</taxon>
        <taxon>Ecdysozoa</taxon>
        <taxon>Nematoda</taxon>
        <taxon>Chromadorea</taxon>
        <taxon>Rhabditida</taxon>
        <taxon>Tylenchina</taxon>
        <taxon>Panagrolaimomorpha</taxon>
        <taxon>Strongyloidoidea</taxon>
        <taxon>Strongyloididae</taxon>
        <taxon>Strongyloides</taxon>
    </lineage>
</organism>
<feature type="transmembrane region" description="Helical" evidence="7">
    <location>
        <begin position="114"/>
        <end position="131"/>
    </location>
</feature>
<name>A0A0K0FFA9_STRVS</name>
<accession>A0A0K0FFA9</accession>
<evidence type="ECO:0000256" key="4">
    <source>
        <dbReference type="ARBA" id="ARBA00022989"/>
    </source>
</evidence>
<evidence type="ECO:0000313" key="9">
    <source>
        <dbReference type="WBParaSite" id="SVE_0755100.1"/>
    </source>
</evidence>
<proteinExistence type="inferred from homology"/>
<sequence>MASSMILKCKNIIQSNYKFLYSRSLTTSCIKKNDNKKEVKESVVEKPLYATAQDYKDSQSKNKFRGSDDSSKGIKPTNFQKRMMILTGMYKSKNDIPEYITPGVMVKYSDRLRVAFIFVGCTLLFSFALFGEKLTVARIDKDKKAGVVVSKI</sequence>
<keyword evidence="8" id="KW-1185">Reference proteome</keyword>
<dbReference type="STRING" id="75913.A0A0K0FFA9"/>